<evidence type="ECO:0000256" key="6">
    <source>
        <dbReference type="RuleBase" id="RU364082"/>
    </source>
</evidence>
<dbReference type="UniPathway" id="UPA00124"/>
<accession>A0A292ZLD3</accession>
<name>A0A292ZLD3_SPHSA</name>
<dbReference type="Gene3D" id="3.40.50.720">
    <property type="entry name" value="NAD(P)-binding Rossmann-like Domain"/>
    <property type="match status" value="1"/>
</dbReference>
<gene>
    <name evidence="8" type="ORF">SFOMI_4496</name>
</gene>
<dbReference type="InterPro" id="IPR005913">
    <property type="entry name" value="dTDP_dehydrorham_reduct"/>
</dbReference>
<evidence type="ECO:0000256" key="2">
    <source>
        <dbReference type="ARBA" id="ARBA00010944"/>
    </source>
</evidence>
<dbReference type="EMBL" id="BEWI01000032">
    <property type="protein sequence ID" value="GAY23918.1"/>
    <property type="molecule type" value="Genomic_DNA"/>
</dbReference>
<dbReference type="AlphaFoldDB" id="A0A292ZLD3"/>
<comment type="pathway">
    <text evidence="1 6">Carbohydrate biosynthesis; dTDP-L-rhamnose biosynthesis.</text>
</comment>
<dbReference type="Gene3D" id="3.90.25.10">
    <property type="entry name" value="UDP-galactose 4-epimerase, domain 1"/>
    <property type="match status" value="1"/>
</dbReference>
<dbReference type="InterPro" id="IPR029903">
    <property type="entry name" value="RmlD-like-bd"/>
</dbReference>
<feature type="domain" description="RmlD-like substrate binding" evidence="7">
    <location>
        <begin position="14"/>
        <end position="271"/>
    </location>
</feature>
<dbReference type="CDD" id="cd05254">
    <property type="entry name" value="dTDP_HR_like_SDR_e"/>
    <property type="match status" value="1"/>
</dbReference>
<evidence type="ECO:0000259" key="7">
    <source>
        <dbReference type="Pfam" id="PF04321"/>
    </source>
</evidence>
<evidence type="ECO:0000256" key="3">
    <source>
        <dbReference type="ARBA" id="ARBA00012929"/>
    </source>
</evidence>
<reference evidence="8 9" key="2">
    <citation type="journal article" date="2013" name="Environ. Sci. Technol.">
        <title>The 4-tert-butylphenol-utilizing bacterium Sphingobium fuliginis OMI can degrade bisphenols via phenolic ring hydroxylation and meta-cleavage pathway.</title>
        <authorList>
            <person name="Ogata Y."/>
            <person name="Goda S."/>
            <person name="Toyama T."/>
            <person name="Sei K."/>
            <person name="Ike M."/>
        </authorList>
    </citation>
    <scope>NUCLEOTIDE SEQUENCE [LARGE SCALE GENOMIC DNA]</scope>
    <source>
        <strain evidence="8 9">OMI</strain>
    </source>
</reference>
<comment type="cofactor">
    <cofactor evidence="6">
        <name>Mg(2+)</name>
        <dbReference type="ChEBI" id="CHEBI:18420"/>
    </cofactor>
    <text evidence="6">Binds 1 Mg(2+) ion per monomer.</text>
</comment>
<dbReference type="InterPro" id="IPR036291">
    <property type="entry name" value="NAD(P)-bd_dom_sf"/>
</dbReference>
<dbReference type="EC" id="1.1.1.133" evidence="3 6"/>
<comment type="catalytic activity">
    <reaction evidence="5 6">
        <text>dTDP-beta-L-rhamnose + NADP(+) = dTDP-4-dehydro-beta-L-rhamnose + NADPH + H(+)</text>
        <dbReference type="Rhea" id="RHEA:21796"/>
        <dbReference type="ChEBI" id="CHEBI:15378"/>
        <dbReference type="ChEBI" id="CHEBI:57510"/>
        <dbReference type="ChEBI" id="CHEBI:57783"/>
        <dbReference type="ChEBI" id="CHEBI:58349"/>
        <dbReference type="ChEBI" id="CHEBI:62830"/>
        <dbReference type="EC" id="1.1.1.133"/>
    </reaction>
</comment>
<dbReference type="SUPFAM" id="SSF51735">
    <property type="entry name" value="NAD(P)-binding Rossmann-fold domains"/>
    <property type="match status" value="1"/>
</dbReference>
<reference evidence="8 9" key="1">
    <citation type="journal article" date="2013" name="Biodegradation">
        <title>Occurrence of 4-tert-butylphenol (4-t-BP) biodegradation in an aquatic sample caused by the presence of Spirodela polyrrhiza and isolation of a 4-t-BP-utilizing bacterium.</title>
        <authorList>
            <person name="Ogata Y."/>
            <person name="Toyama T."/>
            <person name="Yu N."/>
            <person name="Wang X."/>
            <person name="Sei K."/>
            <person name="Ike M."/>
        </authorList>
    </citation>
    <scope>NUCLEOTIDE SEQUENCE [LARGE SCALE GENOMIC DNA]</scope>
    <source>
        <strain evidence="8 9">OMI</strain>
    </source>
</reference>
<evidence type="ECO:0000256" key="5">
    <source>
        <dbReference type="ARBA" id="ARBA00048200"/>
    </source>
</evidence>
<keyword evidence="6" id="KW-0521">NADP</keyword>
<organism evidence="8 9">
    <name type="scientific">Sphingobium fuliginis (strain ATCC 27551)</name>
    <dbReference type="NCBI Taxonomy" id="336203"/>
    <lineage>
        <taxon>Bacteria</taxon>
        <taxon>Pseudomonadati</taxon>
        <taxon>Pseudomonadota</taxon>
        <taxon>Alphaproteobacteria</taxon>
        <taxon>Sphingomonadales</taxon>
        <taxon>Sphingomonadaceae</taxon>
        <taxon>Sphingobium</taxon>
    </lineage>
</organism>
<evidence type="ECO:0000313" key="8">
    <source>
        <dbReference type="EMBL" id="GAY23918.1"/>
    </source>
</evidence>
<comment type="caution">
    <text evidence="8">The sequence shown here is derived from an EMBL/GenBank/DDBJ whole genome shotgun (WGS) entry which is preliminary data.</text>
</comment>
<dbReference type="GO" id="GO:0019305">
    <property type="term" value="P:dTDP-rhamnose biosynthetic process"/>
    <property type="evidence" value="ECO:0007669"/>
    <property type="project" value="UniProtKB-UniPathway"/>
</dbReference>
<sequence length="298" mass="31396">MHPSPARLSPARPLLICGATGTLGRAMARACALRNIPFVLTSRGELDLSAPGTIAAALDRIAPWGVVNAAGWVRVDEAETARDACLTANARGAVALAKACGDRGIASLSFSSDLVFDGEKGAPYVEDDAAAPRNCYGLSKAEMEEGIAALGVPNRHLIIRTAAFFSPHDDHNFAVAVVRALSRGETILAAEDLIVTPTYVPHLVATSLDLLIDGEVGPWHLTNGEALSWADFARRIAMRCGGDPSRIRGVPHRTLGWVAERPANTALASRRGAPLHSLATAIDHFAAHLPGEMVREAA</sequence>
<dbReference type="PANTHER" id="PTHR10491">
    <property type="entry name" value="DTDP-4-DEHYDRORHAMNOSE REDUCTASE"/>
    <property type="match status" value="1"/>
</dbReference>
<proteinExistence type="inferred from homology"/>
<dbReference type="Pfam" id="PF04321">
    <property type="entry name" value="RmlD_sub_bind"/>
    <property type="match status" value="1"/>
</dbReference>
<evidence type="ECO:0000256" key="4">
    <source>
        <dbReference type="ARBA" id="ARBA00017099"/>
    </source>
</evidence>
<evidence type="ECO:0000313" key="9">
    <source>
        <dbReference type="Proteomes" id="UP000221538"/>
    </source>
</evidence>
<dbReference type="GO" id="GO:0008831">
    <property type="term" value="F:dTDP-4-dehydrorhamnose reductase activity"/>
    <property type="evidence" value="ECO:0007669"/>
    <property type="project" value="UniProtKB-EC"/>
</dbReference>
<dbReference type="PANTHER" id="PTHR10491:SF4">
    <property type="entry name" value="METHIONINE ADENOSYLTRANSFERASE 2 SUBUNIT BETA"/>
    <property type="match status" value="1"/>
</dbReference>
<comment type="similarity">
    <text evidence="2 6">Belongs to the dTDP-4-dehydrorhamnose reductase family.</text>
</comment>
<comment type="function">
    <text evidence="6">Catalyzes the reduction of dTDP-6-deoxy-L-lyxo-4-hexulose to yield dTDP-L-rhamnose.</text>
</comment>
<dbReference type="Proteomes" id="UP000221538">
    <property type="component" value="Unassembled WGS sequence"/>
</dbReference>
<keyword evidence="6 8" id="KW-0560">Oxidoreductase</keyword>
<evidence type="ECO:0000256" key="1">
    <source>
        <dbReference type="ARBA" id="ARBA00004781"/>
    </source>
</evidence>
<protein>
    <recommendedName>
        <fullName evidence="4 6">dTDP-4-dehydrorhamnose reductase</fullName>
        <ecNumber evidence="3 6">1.1.1.133</ecNumber>
    </recommendedName>
</protein>